<protein>
    <submittedName>
        <fullName evidence="2">Uncharacterized protein</fullName>
    </submittedName>
</protein>
<organism evidence="2 3">
    <name type="scientific">Caerostris extrusa</name>
    <name type="common">Bark spider</name>
    <name type="synonym">Caerostris bankana</name>
    <dbReference type="NCBI Taxonomy" id="172846"/>
    <lineage>
        <taxon>Eukaryota</taxon>
        <taxon>Metazoa</taxon>
        <taxon>Ecdysozoa</taxon>
        <taxon>Arthropoda</taxon>
        <taxon>Chelicerata</taxon>
        <taxon>Arachnida</taxon>
        <taxon>Araneae</taxon>
        <taxon>Araneomorphae</taxon>
        <taxon>Entelegynae</taxon>
        <taxon>Araneoidea</taxon>
        <taxon>Araneidae</taxon>
        <taxon>Caerostris</taxon>
    </lineage>
</organism>
<feature type="region of interest" description="Disordered" evidence="1">
    <location>
        <begin position="1"/>
        <end position="30"/>
    </location>
</feature>
<name>A0AAV4N7W9_CAEEX</name>
<proteinExistence type="predicted"/>
<comment type="caution">
    <text evidence="2">The sequence shown here is derived from an EMBL/GenBank/DDBJ whole genome shotgun (WGS) entry which is preliminary data.</text>
</comment>
<evidence type="ECO:0000256" key="1">
    <source>
        <dbReference type="SAM" id="MobiDB-lite"/>
    </source>
</evidence>
<sequence>MAESVSPPFLPSTPVRQGVDKEVARGGSAAKPSAFMRSRYQLVIKFTTKLSGKSVATLKIREKRQRLFFRNFEFLLFVSSGGVGEGQ</sequence>
<dbReference type="AlphaFoldDB" id="A0AAV4N7W9"/>
<accession>A0AAV4N7W9</accession>
<evidence type="ECO:0000313" key="2">
    <source>
        <dbReference type="EMBL" id="GIX79514.1"/>
    </source>
</evidence>
<gene>
    <name evidence="2" type="ORF">CEXT_758391</name>
</gene>
<dbReference type="Proteomes" id="UP001054945">
    <property type="component" value="Unassembled WGS sequence"/>
</dbReference>
<reference evidence="2 3" key="1">
    <citation type="submission" date="2021-06" db="EMBL/GenBank/DDBJ databases">
        <title>Caerostris extrusa draft genome.</title>
        <authorList>
            <person name="Kono N."/>
            <person name="Arakawa K."/>
        </authorList>
    </citation>
    <scope>NUCLEOTIDE SEQUENCE [LARGE SCALE GENOMIC DNA]</scope>
</reference>
<evidence type="ECO:0000313" key="3">
    <source>
        <dbReference type="Proteomes" id="UP001054945"/>
    </source>
</evidence>
<dbReference type="EMBL" id="BPLR01002947">
    <property type="protein sequence ID" value="GIX79514.1"/>
    <property type="molecule type" value="Genomic_DNA"/>
</dbReference>
<keyword evidence="3" id="KW-1185">Reference proteome</keyword>